<dbReference type="GO" id="GO:0070072">
    <property type="term" value="P:vacuolar proton-transporting V-type ATPase complex assembly"/>
    <property type="evidence" value="ECO:0007669"/>
    <property type="project" value="InterPro"/>
</dbReference>
<organism evidence="8 9">
    <name type="scientific">Plasmodium ovale curtisi</name>
    <dbReference type="NCBI Taxonomy" id="864141"/>
    <lineage>
        <taxon>Eukaryota</taxon>
        <taxon>Sar</taxon>
        <taxon>Alveolata</taxon>
        <taxon>Apicomplexa</taxon>
        <taxon>Aconoidasida</taxon>
        <taxon>Haemosporida</taxon>
        <taxon>Plasmodiidae</taxon>
        <taxon>Plasmodium</taxon>
        <taxon>Plasmodium (Plasmodium)</taxon>
    </lineage>
</organism>
<dbReference type="GO" id="GO:0005789">
    <property type="term" value="C:endoplasmic reticulum membrane"/>
    <property type="evidence" value="ECO:0007669"/>
    <property type="project" value="UniProtKB-SubCell"/>
</dbReference>
<feature type="region of interest" description="Disordered" evidence="6">
    <location>
        <begin position="1"/>
        <end position="85"/>
    </location>
</feature>
<dbReference type="EMBL" id="FLQV01001313">
    <property type="protein sequence ID" value="SBS99446.1"/>
    <property type="molecule type" value="Genomic_DNA"/>
</dbReference>
<evidence type="ECO:0000256" key="2">
    <source>
        <dbReference type="ARBA" id="ARBA00022692"/>
    </source>
</evidence>
<keyword evidence="3" id="KW-0256">Endoplasmic reticulum</keyword>
<evidence type="ECO:0000313" key="9">
    <source>
        <dbReference type="Proteomes" id="UP000078546"/>
    </source>
</evidence>
<feature type="transmembrane region" description="Helical" evidence="7">
    <location>
        <begin position="291"/>
        <end position="317"/>
    </location>
</feature>
<feature type="transmembrane region" description="Helical" evidence="7">
    <location>
        <begin position="246"/>
        <end position="270"/>
    </location>
</feature>
<feature type="compositionally biased region" description="Basic and acidic residues" evidence="6">
    <location>
        <begin position="1"/>
        <end position="32"/>
    </location>
</feature>
<keyword evidence="5 7" id="KW-0472">Membrane</keyword>
<evidence type="ECO:0000256" key="3">
    <source>
        <dbReference type="ARBA" id="ARBA00022824"/>
    </source>
</evidence>
<feature type="compositionally biased region" description="Basic and acidic residues" evidence="6">
    <location>
        <begin position="67"/>
        <end position="85"/>
    </location>
</feature>
<gene>
    <name evidence="8" type="ORF">POVCU1_052840</name>
</gene>
<comment type="subcellular location">
    <subcellularLocation>
        <location evidence="1">Endoplasmic reticulum membrane</location>
        <topology evidence="1">Multi-pass membrane protein</topology>
    </subcellularLocation>
</comment>
<keyword evidence="4 7" id="KW-1133">Transmembrane helix</keyword>
<evidence type="ECO:0000313" key="8">
    <source>
        <dbReference type="EMBL" id="SBS99446.1"/>
    </source>
</evidence>
<evidence type="ECO:0000256" key="4">
    <source>
        <dbReference type="ARBA" id="ARBA00022989"/>
    </source>
</evidence>
<name>A0A1A8X2H5_PLAOA</name>
<dbReference type="AlphaFoldDB" id="A0A1A8X2H5"/>
<keyword evidence="2 7" id="KW-0812">Transmembrane</keyword>
<evidence type="ECO:0000256" key="5">
    <source>
        <dbReference type="ARBA" id="ARBA00023136"/>
    </source>
</evidence>
<evidence type="ECO:0000256" key="7">
    <source>
        <dbReference type="SAM" id="Phobius"/>
    </source>
</evidence>
<sequence>MVNSACEKENCDKEDVGMKSKENDTYKQERDFSTPANLEMGEKKALFAEEDVEMVDSNNNGEYITGGREEKSSDQTDARTDARTDAQTDVQVDGVCVKRIINVEITEEIRRFIDMFAKNREDILNWCSKNSAVYSRKINEKTLITFFNESKKVDSALNEKSINIDILSVLLYFYNLFCTHNNREKINAHSVMYSSCITYRGIYENIDQNSKSFKNLLKEEKKYKRLIGQTGNINDFFTNYKKTYPYGINLILGIFLTFLSGYYGSLLLGFTKFTTVRKRDVERRSIQRRVLVSWCYHLFTLPINPYTFLSIVMNTIFIPLPHQRLICGILFSYMTLILEVIIFIIINEKVENLKRSQKSMNSNDGLYEKVYFKREENHREVTKKVEKAEIDEKVKITKIGEKVEEIKDVNKYPTLKQRKKT</sequence>
<dbReference type="Proteomes" id="UP000078546">
    <property type="component" value="Unassembled WGS sequence"/>
</dbReference>
<feature type="transmembrane region" description="Helical" evidence="7">
    <location>
        <begin position="323"/>
        <end position="346"/>
    </location>
</feature>
<dbReference type="PANTHER" id="PTHR31394:SF1">
    <property type="entry name" value="TRANSMEMBRANE PROTEIN 199"/>
    <property type="match status" value="1"/>
</dbReference>
<reference evidence="9" key="1">
    <citation type="submission" date="2016-05" db="EMBL/GenBank/DDBJ databases">
        <authorList>
            <person name="Naeem Raeece"/>
        </authorList>
    </citation>
    <scope>NUCLEOTIDE SEQUENCE [LARGE SCALE GENOMIC DNA]</scope>
</reference>
<protein>
    <submittedName>
        <fullName evidence="8">Uncharacterized protein</fullName>
    </submittedName>
</protein>
<evidence type="ECO:0000256" key="1">
    <source>
        <dbReference type="ARBA" id="ARBA00004477"/>
    </source>
</evidence>
<proteinExistence type="predicted"/>
<dbReference type="PANTHER" id="PTHR31394">
    <property type="entry name" value="TRANSMEMBRANE PROTEIN 199"/>
    <property type="match status" value="1"/>
</dbReference>
<dbReference type="InterPro" id="IPR021013">
    <property type="entry name" value="ATPase_Vma12"/>
</dbReference>
<accession>A0A1A8X2H5</accession>
<evidence type="ECO:0000256" key="6">
    <source>
        <dbReference type="SAM" id="MobiDB-lite"/>
    </source>
</evidence>